<evidence type="ECO:0000256" key="3">
    <source>
        <dbReference type="ARBA" id="ARBA00023004"/>
    </source>
</evidence>
<keyword evidence="5" id="KW-0812">Transmembrane</keyword>
<keyword evidence="8" id="KW-1185">Reference proteome</keyword>
<evidence type="ECO:0000256" key="2">
    <source>
        <dbReference type="ARBA" id="ARBA00022723"/>
    </source>
</evidence>
<dbReference type="SUPFAM" id="SSF46626">
    <property type="entry name" value="Cytochrome c"/>
    <property type="match status" value="1"/>
</dbReference>
<keyword evidence="1 4" id="KW-0349">Heme</keyword>
<reference evidence="7" key="1">
    <citation type="submission" date="2015-10" db="EMBL/GenBank/DDBJ databases">
        <title>Description of Candidatus Tenderia electrophaga gen. nov, sp. nov., an Uncultivated Electroautotroph from a Biocathode Enrichment.</title>
        <authorList>
            <person name="Eddie B.J."/>
            <person name="Malanoski A.P."/>
            <person name="Wang Z."/>
            <person name="Hall R.J."/>
            <person name="Oh S.D."/>
            <person name="Heiner C."/>
            <person name="Lin B."/>
            <person name="Strycharz-Glaven S.M."/>
        </authorList>
    </citation>
    <scope>NUCLEOTIDE SEQUENCE [LARGE SCALE GENOMIC DNA]</scope>
    <source>
        <strain evidence="7">NRL1</strain>
    </source>
</reference>
<dbReference type="Pfam" id="PF00034">
    <property type="entry name" value="Cytochrom_C"/>
    <property type="match status" value="1"/>
</dbReference>
<dbReference type="Gene3D" id="1.10.760.10">
    <property type="entry name" value="Cytochrome c-like domain"/>
    <property type="match status" value="1"/>
</dbReference>
<dbReference type="GO" id="GO:0009055">
    <property type="term" value="F:electron transfer activity"/>
    <property type="evidence" value="ECO:0007669"/>
    <property type="project" value="InterPro"/>
</dbReference>
<keyword evidence="2 4" id="KW-0479">Metal-binding</keyword>
<dbReference type="KEGG" id="tee:Tel_00410"/>
<dbReference type="InterPro" id="IPR009056">
    <property type="entry name" value="Cyt_c-like_dom"/>
</dbReference>
<sequence length="190" mass="21164">MAGKQSLKQGEKVMFGIFGAFIVAAVIGYVVLEVVRLNSDTPIFEVKTRYELTEEGRRGSQIFREARCTSCHRAMRNGTNMGLSLDGLGSKRSYDYIYSFLKRPEETYPAVTLDHGMPPKEAAYVSAMSDEDLQAVAAFLFGLKAERGSAQSAIPPEGKSQFIDDVLKMVTPESWKDKYQDVREKEAATE</sequence>
<dbReference type="EMBL" id="CP013099">
    <property type="protein sequence ID" value="ALP51723.1"/>
    <property type="molecule type" value="Genomic_DNA"/>
</dbReference>
<dbReference type="PROSITE" id="PS51007">
    <property type="entry name" value="CYTC"/>
    <property type="match status" value="1"/>
</dbReference>
<gene>
    <name evidence="7" type="ORF">Tel_00410</name>
</gene>
<keyword evidence="5" id="KW-1133">Transmembrane helix</keyword>
<feature type="domain" description="Cytochrome c" evidence="6">
    <location>
        <begin position="54"/>
        <end position="144"/>
    </location>
</feature>
<proteinExistence type="predicted"/>
<evidence type="ECO:0000256" key="1">
    <source>
        <dbReference type="ARBA" id="ARBA00022617"/>
    </source>
</evidence>
<keyword evidence="5" id="KW-0472">Membrane</keyword>
<feature type="transmembrane region" description="Helical" evidence="5">
    <location>
        <begin position="12"/>
        <end position="32"/>
    </location>
</feature>
<organism evidence="7 8">
    <name type="scientific">Candidatus Tenderia electrophaga</name>
    <dbReference type="NCBI Taxonomy" id="1748243"/>
    <lineage>
        <taxon>Bacteria</taxon>
        <taxon>Pseudomonadati</taxon>
        <taxon>Pseudomonadota</taxon>
        <taxon>Gammaproteobacteria</taxon>
        <taxon>Candidatus Tenderiales</taxon>
        <taxon>Candidatus Tenderiaceae</taxon>
        <taxon>Candidatus Tenderia</taxon>
    </lineage>
</organism>
<accession>A0A0S2T984</accession>
<keyword evidence="3 4" id="KW-0408">Iron</keyword>
<evidence type="ECO:0000259" key="6">
    <source>
        <dbReference type="PROSITE" id="PS51007"/>
    </source>
</evidence>
<evidence type="ECO:0000313" key="7">
    <source>
        <dbReference type="EMBL" id="ALP51723.1"/>
    </source>
</evidence>
<evidence type="ECO:0000313" key="8">
    <source>
        <dbReference type="Proteomes" id="UP000055136"/>
    </source>
</evidence>
<dbReference type="GO" id="GO:0046872">
    <property type="term" value="F:metal ion binding"/>
    <property type="evidence" value="ECO:0007669"/>
    <property type="project" value="UniProtKB-KW"/>
</dbReference>
<dbReference type="GO" id="GO:0020037">
    <property type="term" value="F:heme binding"/>
    <property type="evidence" value="ECO:0007669"/>
    <property type="project" value="InterPro"/>
</dbReference>
<dbReference type="STRING" id="1748243.Tel_00410"/>
<evidence type="ECO:0000256" key="4">
    <source>
        <dbReference type="PROSITE-ProRule" id="PRU00433"/>
    </source>
</evidence>
<dbReference type="InterPro" id="IPR036909">
    <property type="entry name" value="Cyt_c-like_dom_sf"/>
</dbReference>
<dbReference type="AlphaFoldDB" id="A0A0S2T984"/>
<protein>
    <recommendedName>
        <fullName evidence="6">Cytochrome c domain-containing protein</fullName>
    </recommendedName>
</protein>
<name>A0A0S2T984_9GAMM</name>
<evidence type="ECO:0000256" key="5">
    <source>
        <dbReference type="SAM" id="Phobius"/>
    </source>
</evidence>
<dbReference type="Proteomes" id="UP000055136">
    <property type="component" value="Chromosome"/>
</dbReference>